<proteinExistence type="predicted"/>
<name>A0KKD7_AERHH</name>
<evidence type="ECO:0000313" key="2">
    <source>
        <dbReference type="Proteomes" id="UP000000756"/>
    </source>
</evidence>
<dbReference type="KEGG" id="aha:AHA_2214"/>
<dbReference type="HOGENOM" id="CLU_3339044_0_0_6"/>
<reference evidence="1 2" key="1">
    <citation type="journal article" date="2006" name="J. Bacteriol.">
        <title>Genome sequence of Aeromonas hydrophila ATCC 7966T: jack of all trades.</title>
        <authorList>
            <person name="Seshadri R."/>
            <person name="Joseph S.W."/>
            <person name="Chopra A.K."/>
            <person name="Sha J."/>
            <person name="Shaw J."/>
            <person name="Graf J."/>
            <person name="Haft D."/>
            <person name="Wu M."/>
            <person name="Ren Q."/>
            <person name="Rosovitz M.J."/>
            <person name="Madupu R."/>
            <person name="Tallon L."/>
            <person name="Kim M."/>
            <person name="Jin S."/>
            <person name="Vuong H."/>
            <person name="Stine O.C."/>
            <person name="Ali A."/>
            <person name="Horneman A.J."/>
            <person name="Heidelberg J.F."/>
        </authorList>
    </citation>
    <scope>NUCLEOTIDE SEQUENCE [LARGE SCALE GENOMIC DNA]</scope>
    <source>
        <strain evidence="2">ATCC 7966 / DSM 30187 / BCRC 13018 / CCUG 14551 / JCM 1027 / KCTC 2358 / NCIMB 9240 / NCTC 8049</strain>
    </source>
</reference>
<dbReference type="Proteomes" id="UP000000756">
    <property type="component" value="Chromosome"/>
</dbReference>
<evidence type="ECO:0000313" key="1">
    <source>
        <dbReference type="EMBL" id="ABK39765.1"/>
    </source>
</evidence>
<dbReference type="AlphaFoldDB" id="A0KKD7"/>
<organism evidence="1 2">
    <name type="scientific">Aeromonas hydrophila subsp. hydrophila (strain ATCC 7966 / DSM 30187 / BCRC 13018 / CCUG 14551 / JCM 1027 / KCTC 2358 / NCIMB 9240 / NCTC 8049)</name>
    <dbReference type="NCBI Taxonomy" id="380703"/>
    <lineage>
        <taxon>Bacteria</taxon>
        <taxon>Pseudomonadati</taxon>
        <taxon>Pseudomonadota</taxon>
        <taxon>Gammaproteobacteria</taxon>
        <taxon>Aeromonadales</taxon>
        <taxon>Aeromonadaceae</taxon>
        <taxon>Aeromonas</taxon>
    </lineage>
</organism>
<keyword evidence="2" id="KW-1185">Reference proteome</keyword>
<gene>
    <name evidence="1" type="ordered locus">AHA_2214</name>
</gene>
<protein>
    <submittedName>
        <fullName evidence="1">Uncharacterized protein</fullName>
    </submittedName>
</protein>
<dbReference type="EnsemblBacteria" id="ABK39765">
    <property type="protein sequence ID" value="ABK39765"/>
    <property type="gene ID" value="AHA_2214"/>
</dbReference>
<accession>A0KKD7</accession>
<sequence>MRDFLMEDEPGIEAMAKVGRADALCWDLRLTGYVNSK</sequence>
<dbReference type="EMBL" id="CP000462">
    <property type="protein sequence ID" value="ABK39765.1"/>
    <property type="molecule type" value="Genomic_DNA"/>
</dbReference>